<feature type="domain" description="C2H2-type" evidence="6">
    <location>
        <begin position="114"/>
        <end position="133"/>
    </location>
</feature>
<dbReference type="AlphaFoldDB" id="A0AAV2QDM1"/>
<dbReference type="Proteomes" id="UP001497623">
    <property type="component" value="Unassembled WGS sequence"/>
</dbReference>
<reference evidence="7 8" key="1">
    <citation type="submission" date="2024-05" db="EMBL/GenBank/DDBJ databases">
        <authorList>
            <person name="Wallberg A."/>
        </authorList>
    </citation>
    <scope>NUCLEOTIDE SEQUENCE [LARGE SCALE GENOMIC DNA]</scope>
</reference>
<name>A0AAV2QDM1_MEGNR</name>
<dbReference type="FunFam" id="3.30.160.60:FF:000176">
    <property type="entry name" value="zinc finger protein 70"/>
    <property type="match status" value="1"/>
</dbReference>
<dbReference type="InterPro" id="IPR036236">
    <property type="entry name" value="Znf_C2H2_sf"/>
</dbReference>
<feature type="non-terminal residue" evidence="7">
    <location>
        <position position="133"/>
    </location>
</feature>
<evidence type="ECO:0000259" key="6">
    <source>
        <dbReference type="PROSITE" id="PS50157"/>
    </source>
</evidence>
<keyword evidence="2" id="KW-0677">Repeat</keyword>
<evidence type="ECO:0000313" key="8">
    <source>
        <dbReference type="Proteomes" id="UP001497623"/>
    </source>
</evidence>
<organism evidence="7 8">
    <name type="scientific">Meganyctiphanes norvegica</name>
    <name type="common">Northern krill</name>
    <name type="synonym">Thysanopoda norvegica</name>
    <dbReference type="NCBI Taxonomy" id="48144"/>
    <lineage>
        <taxon>Eukaryota</taxon>
        <taxon>Metazoa</taxon>
        <taxon>Ecdysozoa</taxon>
        <taxon>Arthropoda</taxon>
        <taxon>Crustacea</taxon>
        <taxon>Multicrustacea</taxon>
        <taxon>Malacostraca</taxon>
        <taxon>Eumalacostraca</taxon>
        <taxon>Eucarida</taxon>
        <taxon>Euphausiacea</taxon>
        <taxon>Euphausiidae</taxon>
        <taxon>Meganyctiphanes</taxon>
    </lineage>
</organism>
<dbReference type="PROSITE" id="PS50157">
    <property type="entry name" value="ZINC_FINGER_C2H2_2"/>
    <property type="match status" value="1"/>
</dbReference>
<evidence type="ECO:0000313" key="7">
    <source>
        <dbReference type="EMBL" id="CAL4077594.1"/>
    </source>
</evidence>
<dbReference type="GO" id="GO:0008270">
    <property type="term" value="F:zinc ion binding"/>
    <property type="evidence" value="ECO:0007669"/>
    <property type="project" value="UniProtKB-KW"/>
</dbReference>
<keyword evidence="4" id="KW-0862">Zinc</keyword>
<evidence type="ECO:0000256" key="3">
    <source>
        <dbReference type="ARBA" id="ARBA00022771"/>
    </source>
</evidence>
<keyword evidence="8" id="KW-1185">Reference proteome</keyword>
<keyword evidence="3 5" id="KW-0863">Zinc-finger</keyword>
<accession>A0AAV2QDM1</accession>
<evidence type="ECO:0000256" key="5">
    <source>
        <dbReference type="PROSITE-ProRule" id="PRU00042"/>
    </source>
</evidence>
<proteinExistence type="predicted"/>
<keyword evidence="1" id="KW-0479">Metal-binding</keyword>
<dbReference type="Gene3D" id="3.30.160.60">
    <property type="entry name" value="Classic Zinc Finger"/>
    <property type="match status" value="1"/>
</dbReference>
<comment type="caution">
    <text evidence="7">The sequence shown here is derived from an EMBL/GenBank/DDBJ whole genome shotgun (WGS) entry which is preliminary data.</text>
</comment>
<gene>
    <name evidence="7" type="ORF">MNOR_LOCUS10451</name>
</gene>
<dbReference type="SUPFAM" id="SSF57667">
    <property type="entry name" value="beta-beta-alpha zinc fingers"/>
    <property type="match status" value="1"/>
</dbReference>
<evidence type="ECO:0000256" key="2">
    <source>
        <dbReference type="ARBA" id="ARBA00022737"/>
    </source>
</evidence>
<dbReference type="InterPro" id="IPR013087">
    <property type="entry name" value="Znf_C2H2_type"/>
</dbReference>
<evidence type="ECO:0000256" key="4">
    <source>
        <dbReference type="ARBA" id="ARBA00022833"/>
    </source>
</evidence>
<dbReference type="EMBL" id="CAXKWB010005268">
    <property type="protein sequence ID" value="CAL4077594.1"/>
    <property type="molecule type" value="Genomic_DNA"/>
</dbReference>
<protein>
    <recommendedName>
        <fullName evidence="6">C2H2-type domain-containing protein</fullName>
    </recommendedName>
</protein>
<sequence>MMNMNTKPDGNHSSQLIKLNSMNQFIVMKVKEENRVHEETVSCQYGEVLAKEEMVANEEPVQSHDAEMSIKEEIGVHRDPMWNQSVEMPIKEEHRVKKEEITIHIMTHTGEKLYQCNQCGKYFSQKGHLIIHQ</sequence>
<evidence type="ECO:0000256" key="1">
    <source>
        <dbReference type="ARBA" id="ARBA00022723"/>
    </source>
</evidence>